<evidence type="ECO:0000256" key="1">
    <source>
        <dbReference type="SAM" id="MobiDB-lite"/>
    </source>
</evidence>
<dbReference type="AlphaFoldDB" id="A0AA97DC00"/>
<gene>
    <name evidence="2" type="ORF">PXC00_02760</name>
</gene>
<reference evidence="3" key="3">
    <citation type="submission" date="2024-06" db="EMBL/GenBank/DDBJ databases">
        <authorList>
            <person name="Zeng C."/>
        </authorList>
    </citation>
    <scope>NUCLEOTIDE SEQUENCE [LARGE SCALE GENOMIC DNA]</scope>
    <source>
        <strain evidence="3">ZCY20-5</strain>
    </source>
</reference>
<keyword evidence="3" id="KW-1185">Reference proteome</keyword>
<proteinExistence type="predicted"/>
<accession>A0AA97DC00</accession>
<organism evidence="2 3">
    <name type="scientific">Caproicibacterium argilliputei</name>
    <dbReference type="NCBI Taxonomy" id="3030016"/>
    <lineage>
        <taxon>Bacteria</taxon>
        <taxon>Bacillati</taxon>
        <taxon>Bacillota</taxon>
        <taxon>Clostridia</taxon>
        <taxon>Eubacteriales</taxon>
        <taxon>Oscillospiraceae</taxon>
        <taxon>Caproicibacterium</taxon>
    </lineage>
</organism>
<name>A0AA97DC00_9FIRM</name>
<evidence type="ECO:0000313" key="3">
    <source>
        <dbReference type="Proteomes" id="UP001300604"/>
    </source>
</evidence>
<dbReference type="EMBL" id="CP135996">
    <property type="protein sequence ID" value="WOC32813.1"/>
    <property type="molecule type" value="Genomic_DNA"/>
</dbReference>
<dbReference type="InterPro" id="IPR021145">
    <property type="entry name" value="Portal_protein_SPP1_Gp6-like"/>
</dbReference>
<evidence type="ECO:0000313" key="2">
    <source>
        <dbReference type="EMBL" id="WOC32813.1"/>
    </source>
</evidence>
<protein>
    <submittedName>
        <fullName evidence="2">Phage portal protein</fullName>
    </submittedName>
</protein>
<reference evidence="2 3" key="1">
    <citation type="submission" date="2024-06" db="EMBL/GenBank/DDBJ databases">
        <title>Caproicibacterium argilliputei sp. nov, a novel caproic acid producing anaerobic bacterium isolated from pit mud.</title>
        <authorList>
            <person name="Xia S."/>
        </authorList>
    </citation>
    <scope>NUCLEOTIDE SEQUENCE [LARGE SCALE GENOMIC DNA]</scope>
    <source>
        <strain evidence="2 3">ZCY20-5</strain>
    </source>
</reference>
<dbReference type="Proteomes" id="UP001300604">
    <property type="component" value="Chromosome"/>
</dbReference>
<feature type="region of interest" description="Disordered" evidence="1">
    <location>
        <begin position="465"/>
        <end position="503"/>
    </location>
</feature>
<dbReference type="InterPro" id="IPR006428">
    <property type="entry name" value="Portal_SPP1-type"/>
</dbReference>
<reference evidence="3" key="2">
    <citation type="submission" date="2024-06" db="EMBL/GenBank/DDBJ databases">
        <title>Caproicibacterium argilliputei sp. nov, a novel caproic acid producing anaerobic bacterium isolated from pit mud.</title>
        <authorList>
            <person name="Zeng C."/>
        </authorList>
    </citation>
    <scope>NUCLEOTIDE SEQUENCE [LARGE SCALE GENOMIC DNA]</scope>
    <source>
        <strain evidence="3">ZCY20-5</strain>
    </source>
</reference>
<sequence>MNHKNIPVRKELELYPDFGAEIRALDERGASPELVSRIIERHKDCRERMIALYRRYEVLDGHVPIFNRQPRFAEDETAINNRISNDFFGEICDFKIGYFAGKPIAYSYNRSKDSTEDTGGEEAVEEIAKALSDFVALNNFPDVDMELTKFATVCGYAGRLLYYDTDGQERVRCVKPFQAAILSRTGDMTQPDYAVWYYPVTDLNGSTKLHAEFYSAGPLQVFEGQLGALEETELPAKQAANLFERCPLQGVPNNLEMLGDAEKVLPLIDDYDRSLSDQSNDVESFASAYMVWDNVQADDKDIERAQNSGTIITRSKDGGKVYFLTKDGDNTLAKEHLDRVEDNIYRFSKTPNLNDEAFGTASGIALKFRLTGLETKCGMFQAKMQSAATYLFRCLSTAWAKRHLTLDPLEVDLKFSRNFPLDLLSEAQAAQQMIAAGLPKRVAYSLAFPEIDDVDEVMQEIDAEKDDILPLDAEDGQVTEDGTADNGRATAPADTGTPDRRTP</sequence>
<dbReference type="NCBIfam" id="TIGR01538">
    <property type="entry name" value="portal_SPP1"/>
    <property type="match status" value="1"/>
</dbReference>
<dbReference type="RefSeq" id="WP_316935062.1">
    <property type="nucleotide sequence ID" value="NZ_CP135996.1"/>
</dbReference>
<dbReference type="Pfam" id="PF05133">
    <property type="entry name" value="SPP1_portal"/>
    <property type="match status" value="1"/>
</dbReference>
<dbReference type="KEGG" id="carl:PXC00_02760"/>